<dbReference type="EMBL" id="GBXI01007918">
    <property type="protein sequence ID" value="JAD06374.1"/>
    <property type="molecule type" value="Transcribed_RNA"/>
</dbReference>
<dbReference type="PRINTS" id="PR00259">
    <property type="entry name" value="TMFOUR"/>
</dbReference>
<protein>
    <recommendedName>
        <fullName evidence="7">Tetraspanin</fullName>
    </recommendedName>
</protein>
<dbReference type="CDD" id="cd03127">
    <property type="entry name" value="tetraspanin_LEL"/>
    <property type="match status" value="1"/>
</dbReference>
<proteinExistence type="inferred from homology"/>
<dbReference type="GeneID" id="105209877"/>
<feature type="transmembrane region" description="Helical" evidence="7">
    <location>
        <begin position="188"/>
        <end position="208"/>
    </location>
</feature>
<dbReference type="OrthoDB" id="6239677at2759"/>
<keyword evidence="6" id="KW-1015">Disulfide bond</keyword>
<feature type="disulfide bond" evidence="6">
    <location>
        <begin position="132"/>
        <end position="151"/>
    </location>
</feature>
<keyword evidence="3 7" id="KW-0812">Transmembrane</keyword>
<evidence type="ECO:0000256" key="5">
    <source>
        <dbReference type="ARBA" id="ARBA00023136"/>
    </source>
</evidence>
<dbReference type="InterPro" id="IPR008952">
    <property type="entry name" value="Tetraspanin_EC2_sf"/>
</dbReference>
<evidence type="ECO:0000256" key="3">
    <source>
        <dbReference type="ARBA" id="ARBA00022692"/>
    </source>
</evidence>
<comment type="subcellular location">
    <subcellularLocation>
        <location evidence="1 7">Membrane</location>
        <topology evidence="1 7">Multi-pass membrane protein</topology>
    </subcellularLocation>
</comment>
<evidence type="ECO:0000256" key="4">
    <source>
        <dbReference type="ARBA" id="ARBA00022989"/>
    </source>
</evidence>
<feature type="transmembrane region" description="Helical" evidence="7">
    <location>
        <begin position="76"/>
        <end position="97"/>
    </location>
</feature>
<evidence type="ECO:0000256" key="1">
    <source>
        <dbReference type="ARBA" id="ARBA00004141"/>
    </source>
</evidence>
<dbReference type="PANTHER" id="PTHR19282:SF482">
    <property type="entry name" value="FI23944P1-RELATED"/>
    <property type="match status" value="1"/>
</dbReference>
<dbReference type="Pfam" id="PF00335">
    <property type="entry name" value="Tetraspanin"/>
    <property type="match status" value="1"/>
</dbReference>
<dbReference type="SUPFAM" id="SSF48652">
    <property type="entry name" value="Tetraspanin"/>
    <property type="match status" value="1"/>
</dbReference>
<organism evidence="8">
    <name type="scientific">Zeugodacus cucurbitae</name>
    <name type="common">Melon fruit fly</name>
    <name type="synonym">Bactrocera cucurbitae</name>
    <dbReference type="NCBI Taxonomy" id="28588"/>
    <lineage>
        <taxon>Eukaryota</taxon>
        <taxon>Metazoa</taxon>
        <taxon>Ecdysozoa</taxon>
        <taxon>Arthropoda</taxon>
        <taxon>Hexapoda</taxon>
        <taxon>Insecta</taxon>
        <taxon>Pterygota</taxon>
        <taxon>Neoptera</taxon>
        <taxon>Endopterygota</taxon>
        <taxon>Diptera</taxon>
        <taxon>Brachycera</taxon>
        <taxon>Muscomorpha</taxon>
        <taxon>Tephritoidea</taxon>
        <taxon>Tephritidae</taxon>
        <taxon>Zeugodacus</taxon>
        <taxon>Zeugodacus</taxon>
    </lineage>
</organism>
<name>A0A0A1X4Y3_ZEUCU</name>
<dbReference type="PIRSF" id="PIRSF002419">
    <property type="entry name" value="Tetraspanin"/>
    <property type="match status" value="1"/>
</dbReference>
<reference evidence="8" key="2">
    <citation type="journal article" date="2015" name="Gigascience">
        <title>Reconstructing a comprehensive transcriptome assembly of a white-pupal translocated strain of the pest fruit fly Bactrocera cucurbitae.</title>
        <authorList>
            <person name="Sim S.B."/>
            <person name="Calla B."/>
            <person name="Hall B."/>
            <person name="DeRego T."/>
            <person name="Geib S.M."/>
        </authorList>
    </citation>
    <scope>NUCLEOTIDE SEQUENCE</scope>
</reference>
<sequence>MTCATSTVKFLAFLMNVLCCIAGAFMLSASAYSLVQFDASESIKIPCIMGVVLGGLLFVTTIVGCCGAIRESPRTILVYAIILFLLLLAQIAVIFVLPINFSKLAAETIQNAWNRQMSDDAMDNYQIRYECCGKNGPNDYIDSGLSIPTSCYLNRKPAIANDLYTVGCIERLTQAFSNGSRIEVISDWTLVGVEGVTIIVACILGINFKNLERRRYY</sequence>
<evidence type="ECO:0000256" key="6">
    <source>
        <dbReference type="PIRSR" id="PIRSR002419-1"/>
    </source>
</evidence>
<dbReference type="InterPro" id="IPR000301">
    <property type="entry name" value="Tetraspanin_animals"/>
</dbReference>
<evidence type="ECO:0000256" key="2">
    <source>
        <dbReference type="ARBA" id="ARBA00006840"/>
    </source>
</evidence>
<keyword evidence="4 7" id="KW-1133">Transmembrane helix</keyword>
<gene>
    <name evidence="8" type="primary">lbm_11</name>
    <name evidence="8" type="ORF">g.34279</name>
</gene>
<feature type="disulfide bond" evidence="6">
    <location>
        <begin position="131"/>
        <end position="168"/>
    </location>
</feature>
<dbReference type="GO" id="GO:0005886">
    <property type="term" value="C:plasma membrane"/>
    <property type="evidence" value="ECO:0007669"/>
    <property type="project" value="TreeGrafter"/>
</dbReference>
<reference evidence="8" key="1">
    <citation type="submission" date="2014-11" db="EMBL/GenBank/DDBJ databases">
        <authorList>
            <person name="Geib S."/>
        </authorList>
    </citation>
    <scope>NUCLEOTIDE SEQUENCE</scope>
</reference>
<accession>A0A0A1X4Y3</accession>
<feature type="transmembrane region" description="Helical" evidence="7">
    <location>
        <begin position="43"/>
        <end position="69"/>
    </location>
</feature>
<dbReference type="PANTHER" id="PTHR19282">
    <property type="entry name" value="TETRASPANIN"/>
    <property type="match status" value="1"/>
</dbReference>
<dbReference type="Gene3D" id="1.10.1450.10">
    <property type="entry name" value="Tetraspanin"/>
    <property type="match status" value="1"/>
</dbReference>
<evidence type="ECO:0000256" key="7">
    <source>
        <dbReference type="RuleBase" id="RU361218"/>
    </source>
</evidence>
<keyword evidence="5 7" id="KW-0472">Membrane</keyword>
<dbReference type="InterPro" id="IPR018499">
    <property type="entry name" value="Tetraspanin/Peripherin"/>
</dbReference>
<evidence type="ECO:0000313" key="8">
    <source>
        <dbReference type="EMBL" id="JAD06374.1"/>
    </source>
</evidence>
<dbReference type="AlphaFoldDB" id="A0A0A1X4Y3"/>
<comment type="similarity">
    <text evidence="2 7">Belongs to the tetraspanin (TM4SF) family.</text>
</comment>
<comment type="caution">
    <text evidence="7">Lacks conserved residue(s) required for the propagation of feature annotation.</text>
</comment>